<feature type="domain" description="Thiamine pyrophosphate enzyme TPP-binding" evidence="5">
    <location>
        <begin position="383"/>
        <end position="527"/>
    </location>
</feature>
<evidence type="ECO:0000313" key="8">
    <source>
        <dbReference type="Proteomes" id="UP000254266"/>
    </source>
</evidence>
<dbReference type="InterPro" id="IPR012000">
    <property type="entry name" value="Thiamin_PyroP_enz_cen_dom"/>
</dbReference>
<evidence type="ECO:0000313" key="7">
    <source>
        <dbReference type="EMBL" id="RDH81526.1"/>
    </source>
</evidence>
<dbReference type="Pfam" id="PF02775">
    <property type="entry name" value="TPP_enzyme_C"/>
    <property type="match status" value="1"/>
</dbReference>
<feature type="domain" description="Thiamine pyrophosphate enzyme central" evidence="4">
    <location>
        <begin position="187"/>
        <end position="321"/>
    </location>
</feature>
<comment type="caution">
    <text evidence="7">The sequence shown here is derived from an EMBL/GenBank/DDBJ whole genome shotgun (WGS) entry which is preliminary data.</text>
</comment>
<dbReference type="GO" id="GO:0000287">
    <property type="term" value="F:magnesium ion binding"/>
    <property type="evidence" value="ECO:0007669"/>
    <property type="project" value="InterPro"/>
</dbReference>
<dbReference type="GO" id="GO:0009099">
    <property type="term" value="P:L-valine biosynthetic process"/>
    <property type="evidence" value="ECO:0007669"/>
    <property type="project" value="TreeGrafter"/>
</dbReference>
<dbReference type="SUPFAM" id="SSF52518">
    <property type="entry name" value="Thiamin diphosphate-binding fold (THDP-binding)"/>
    <property type="match status" value="2"/>
</dbReference>
<proteinExistence type="inferred from homology"/>
<dbReference type="GO" id="GO:0009097">
    <property type="term" value="P:isoleucine biosynthetic process"/>
    <property type="evidence" value="ECO:0007669"/>
    <property type="project" value="TreeGrafter"/>
</dbReference>
<dbReference type="PANTHER" id="PTHR18968">
    <property type="entry name" value="THIAMINE PYROPHOSPHATE ENZYMES"/>
    <property type="match status" value="1"/>
</dbReference>
<dbReference type="GO" id="GO:0005948">
    <property type="term" value="C:acetolactate synthase complex"/>
    <property type="evidence" value="ECO:0007669"/>
    <property type="project" value="TreeGrafter"/>
</dbReference>
<protein>
    <submittedName>
        <fullName evidence="7">Acetolactate synthase large subunit</fullName>
    </submittedName>
</protein>
<comment type="similarity">
    <text evidence="1 3">Belongs to the TPP enzyme family.</text>
</comment>
<dbReference type="PANTHER" id="PTHR18968:SF129">
    <property type="entry name" value="ACETOLACTATE SYNTHASE"/>
    <property type="match status" value="1"/>
</dbReference>
<dbReference type="InterPro" id="IPR045229">
    <property type="entry name" value="TPP_enz"/>
</dbReference>
<dbReference type="Gene3D" id="3.40.50.1220">
    <property type="entry name" value="TPP-binding domain"/>
    <property type="match status" value="1"/>
</dbReference>
<accession>A0A370DBG6</accession>
<dbReference type="GO" id="GO:0030976">
    <property type="term" value="F:thiamine pyrophosphate binding"/>
    <property type="evidence" value="ECO:0007669"/>
    <property type="project" value="InterPro"/>
</dbReference>
<feature type="domain" description="Thiamine pyrophosphate enzyme N-terminal TPP-binding" evidence="6">
    <location>
        <begin position="1"/>
        <end position="118"/>
    </location>
</feature>
<dbReference type="Pfam" id="PF02776">
    <property type="entry name" value="TPP_enzyme_N"/>
    <property type="match status" value="1"/>
</dbReference>
<dbReference type="Pfam" id="PF00205">
    <property type="entry name" value="TPP_enzyme_M"/>
    <property type="match status" value="1"/>
</dbReference>
<dbReference type="FunFam" id="3.40.50.970:FF:000007">
    <property type="entry name" value="Acetolactate synthase"/>
    <property type="match status" value="1"/>
</dbReference>
<evidence type="ECO:0000256" key="3">
    <source>
        <dbReference type="RuleBase" id="RU362132"/>
    </source>
</evidence>
<evidence type="ECO:0000256" key="1">
    <source>
        <dbReference type="ARBA" id="ARBA00007812"/>
    </source>
</evidence>
<dbReference type="AlphaFoldDB" id="A0A370DBG6"/>
<dbReference type="PROSITE" id="PS00187">
    <property type="entry name" value="TPP_ENZYMES"/>
    <property type="match status" value="1"/>
</dbReference>
<keyword evidence="8" id="KW-1185">Reference proteome</keyword>
<dbReference type="InterPro" id="IPR029035">
    <property type="entry name" value="DHS-like_NAD/FAD-binding_dom"/>
</dbReference>
<evidence type="ECO:0000259" key="4">
    <source>
        <dbReference type="Pfam" id="PF00205"/>
    </source>
</evidence>
<sequence>MKASDLFVKCLEEEGIEYIYGVPGEENADFMISLEKSKKIQFVLCRHEQGAAFMAEIYGRLTGNPAGCLGTLGPGATNLITGVADANMDHAPMLVLTGQGSSQRLHKESHQVMDVVAMYAPVTKWATSVLHQDNIPEIIRKAVRVARSEKPGAVLIELPEDIAKLQTTTTPIPPRRFRRPGPDNKIIDEAYEMLKKAKRPIILAGNGCIRRRTSKQLRKFCEATGIGVVSTFMGKGSVDMDADYCLYTIGLQSKDVVACAVDAADLVLTLGYDMVEYHPNLWNKDGNKNIIHADFYPAEIDAHYHPEVELIGDMAQTITMLLDRAEQDGGLSFDLSQQKATREQMHDELAMYKDDDANDVLKPQKVLWDAREVMGPHDIMLSDVGAHKMWVARHYQCHEPNTCLIPNGFCSMGFALPGAIAASMVHPDRRILAVCGDAGFMMNVQEMETARRLNVKCTVMVWEDNEYGLIAWKQQSQFGKHTDLAFGNPNWMQLAEAFGWNGHKVTKSSEIKNTLETALNEDGPSLVLIPIDYRENMILTERLGDIACPI</sequence>
<dbReference type="SUPFAM" id="SSF52467">
    <property type="entry name" value="DHS-like NAD/FAD-binding domain"/>
    <property type="match status" value="1"/>
</dbReference>
<evidence type="ECO:0000259" key="6">
    <source>
        <dbReference type="Pfam" id="PF02776"/>
    </source>
</evidence>
<gene>
    <name evidence="7" type="ORF">DIZ80_15725</name>
</gene>
<keyword evidence="2 3" id="KW-0786">Thiamine pyrophosphate</keyword>
<dbReference type="CDD" id="cd07035">
    <property type="entry name" value="TPP_PYR_POX_like"/>
    <property type="match status" value="1"/>
</dbReference>
<name>A0A370DBG6_9GAMM</name>
<dbReference type="GO" id="GO:0050660">
    <property type="term" value="F:flavin adenine dinucleotide binding"/>
    <property type="evidence" value="ECO:0007669"/>
    <property type="project" value="TreeGrafter"/>
</dbReference>
<dbReference type="EMBL" id="QFXC01000013">
    <property type="protein sequence ID" value="RDH81526.1"/>
    <property type="molecule type" value="Genomic_DNA"/>
</dbReference>
<dbReference type="Proteomes" id="UP000254266">
    <property type="component" value="Unassembled WGS sequence"/>
</dbReference>
<evidence type="ECO:0000256" key="2">
    <source>
        <dbReference type="ARBA" id="ARBA00023052"/>
    </source>
</evidence>
<dbReference type="InterPro" id="IPR011766">
    <property type="entry name" value="TPP_enzyme_TPP-bd"/>
</dbReference>
<dbReference type="Gene3D" id="3.40.50.970">
    <property type="match status" value="2"/>
</dbReference>
<dbReference type="InterPro" id="IPR000399">
    <property type="entry name" value="TPP-bd_CS"/>
</dbReference>
<organism evidence="7 8">
    <name type="scientific">endosymbiont of Galathealinum brachiosum</name>
    <dbReference type="NCBI Taxonomy" id="2200906"/>
    <lineage>
        <taxon>Bacteria</taxon>
        <taxon>Pseudomonadati</taxon>
        <taxon>Pseudomonadota</taxon>
        <taxon>Gammaproteobacteria</taxon>
        <taxon>sulfur-oxidizing symbionts</taxon>
    </lineage>
</organism>
<dbReference type="NCBIfam" id="NF006187">
    <property type="entry name" value="PRK08322.1"/>
    <property type="match status" value="1"/>
</dbReference>
<dbReference type="InterPro" id="IPR029061">
    <property type="entry name" value="THDP-binding"/>
</dbReference>
<dbReference type="GO" id="GO:0003984">
    <property type="term" value="F:acetolactate synthase activity"/>
    <property type="evidence" value="ECO:0007669"/>
    <property type="project" value="TreeGrafter"/>
</dbReference>
<reference evidence="7 8" key="1">
    <citation type="journal article" date="2018" name="ISME J.">
        <title>Endosymbiont genomes yield clues of tubeworm success.</title>
        <authorList>
            <person name="Li Y."/>
            <person name="Liles M.R."/>
            <person name="Halanych K.M."/>
        </authorList>
    </citation>
    <scope>NUCLEOTIDE SEQUENCE [LARGE SCALE GENOMIC DNA]</scope>
    <source>
        <strain evidence="7">A1464</strain>
    </source>
</reference>
<dbReference type="InterPro" id="IPR012001">
    <property type="entry name" value="Thiamin_PyroP_enz_TPP-bd_dom"/>
</dbReference>
<evidence type="ECO:0000259" key="5">
    <source>
        <dbReference type="Pfam" id="PF02775"/>
    </source>
</evidence>